<dbReference type="InterPro" id="IPR035906">
    <property type="entry name" value="MetI-like_sf"/>
</dbReference>
<keyword evidence="6" id="KW-0029">Amino-acid transport</keyword>
<proteinExistence type="inferred from homology"/>
<sequence length="256" mass="28151">MDFSFEIVWKILQSSWPSLLLGVQNTLLVALSGTIIGLVIGLVVGGLKAIKVDESSSALVKTIKKIYDVISTVYIEVFRGTPMMVQAVFIYYSLLKVIKWSPLVAGIFVISINTGAYMSEIIRSGIQSVDKGQTEAARSLGMSNIQTMMMVVIPQAIKNAFPAIGNEFIVNIKDSSVLSVIAITELMYQGNKIAGSVFRFPETFFIIACIYLVLTTITSFILHLIEEKMNHTRTSFPHSDSTSSSISLPRNGKRVK</sequence>
<dbReference type="Gene3D" id="1.10.3720.10">
    <property type="entry name" value="MetI-like"/>
    <property type="match status" value="1"/>
</dbReference>
<dbReference type="GO" id="GO:0022857">
    <property type="term" value="F:transmembrane transporter activity"/>
    <property type="evidence" value="ECO:0007669"/>
    <property type="project" value="InterPro"/>
</dbReference>
<comment type="similarity">
    <text evidence="2">Belongs to the binding-protein-dependent transport system permease family. HisMQ subfamily.</text>
</comment>
<evidence type="ECO:0000256" key="3">
    <source>
        <dbReference type="ARBA" id="ARBA00022448"/>
    </source>
</evidence>
<dbReference type="NCBIfam" id="TIGR01726">
    <property type="entry name" value="HEQRo_perm_3TM"/>
    <property type="match status" value="1"/>
</dbReference>
<evidence type="ECO:0000256" key="8">
    <source>
        <dbReference type="ARBA" id="ARBA00023136"/>
    </source>
</evidence>
<keyword evidence="8 9" id="KW-0472">Membrane</keyword>
<evidence type="ECO:0000256" key="5">
    <source>
        <dbReference type="ARBA" id="ARBA00022692"/>
    </source>
</evidence>
<dbReference type="InterPro" id="IPR010065">
    <property type="entry name" value="AA_ABC_transptr_permease_3TM"/>
</dbReference>
<evidence type="ECO:0000256" key="2">
    <source>
        <dbReference type="ARBA" id="ARBA00010072"/>
    </source>
</evidence>
<evidence type="ECO:0000256" key="1">
    <source>
        <dbReference type="ARBA" id="ARBA00004651"/>
    </source>
</evidence>
<protein>
    <submittedName>
        <fullName evidence="12">Putative lysine transport system permease protein</fullName>
    </submittedName>
</protein>
<dbReference type="RefSeq" id="WP_078710954.1">
    <property type="nucleotide sequence ID" value="NZ_FUWY01000001.1"/>
</dbReference>
<dbReference type="GO" id="GO:0006865">
    <property type="term" value="P:amino acid transport"/>
    <property type="evidence" value="ECO:0007669"/>
    <property type="project" value="UniProtKB-KW"/>
</dbReference>
<dbReference type="InterPro" id="IPR043429">
    <property type="entry name" value="ArtM/GltK/GlnP/TcyL/YhdX-like"/>
</dbReference>
<feature type="transmembrane region" description="Helical" evidence="9">
    <location>
        <begin position="27"/>
        <end position="50"/>
    </location>
</feature>
<keyword evidence="5 9" id="KW-0812">Transmembrane</keyword>
<dbReference type="AlphaFoldDB" id="A0A1T4KGM0"/>
<keyword evidence="4" id="KW-1003">Cell membrane</keyword>
<feature type="compositionally biased region" description="Low complexity" evidence="10">
    <location>
        <begin position="235"/>
        <end position="247"/>
    </location>
</feature>
<dbReference type="EMBL" id="FUWY01000001">
    <property type="protein sequence ID" value="SJZ41493.1"/>
    <property type="molecule type" value="Genomic_DNA"/>
</dbReference>
<dbReference type="GO" id="GO:0043190">
    <property type="term" value="C:ATP-binding cassette (ABC) transporter complex"/>
    <property type="evidence" value="ECO:0007669"/>
    <property type="project" value="InterPro"/>
</dbReference>
<keyword evidence="13" id="KW-1185">Reference proteome</keyword>
<dbReference type="CDD" id="cd06261">
    <property type="entry name" value="TM_PBP2"/>
    <property type="match status" value="1"/>
</dbReference>
<keyword evidence="7 9" id="KW-1133">Transmembrane helix</keyword>
<evidence type="ECO:0000313" key="12">
    <source>
        <dbReference type="EMBL" id="SJZ41493.1"/>
    </source>
</evidence>
<evidence type="ECO:0000256" key="4">
    <source>
        <dbReference type="ARBA" id="ARBA00022475"/>
    </source>
</evidence>
<dbReference type="OrthoDB" id="1080254at2"/>
<evidence type="ECO:0000256" key="6">
    <source>
        <dbReference type="ARBA" id="ARBA00022970"/>
    </source>
</evidence>
<evidence type="ECO:0000259" key="11">
    <source>
        <dbReference type="PROSITE" id="PS50928"/>
    </source>
</evidence>
<gene>
    <name evidence="12" type="ORF">SAMN02745191_0522</name>
</gene>
<keyword evidence="3 9" id="KW-0813">Transport</keyword>
<dbReference type="Proteomes" id="UP000243297">
    <property type="component" value="Unassembled WGS sequence"/>
</dbReference>
<evidence type="ECO:0000313" key="13">
    <source>
        <dbReference type="Proteomes" id="UP000243297"/>
    </source>
</evidence>
<evidence type="ECO:0000256" key="7">
    <source>
        <dbReference type="ARBA" id="ARBA00022989"/>
    </source>
</evidence>
<dbReference type="SUPFAM" id="SSF161098">
    <property type="entry name" value="MetI-like"/>
    <property type="match status" value="1"/>
</dbReference>
<reference evidence="13" key="1">
    <citation type="submission" date="2017-02" db="EMBL/GenBank/DDBJ databases">
        <authorList>
            <person name="Varghese N."/>
            <person name="Submissions S."/>
        </authorList>
    </citation>
    <scope>NUCLEOTIDE SEQUENCE [LARGE SCALE GENOMIC DNA]</scope>
    <source>
        <strain evidence="13">ATCC 25662</strain>
    </source>
</reference>
<dbReference type="STRING" id="118967.SAMN02745191_0522"/>
<dbReference type="InterPro" id="IPR000515">
    <property type="entry name" value="MetI-like"/>
</dbReference>
<dbReference type="PROSITE" id="PS50928">
    <property type="entry name" value="ABC_TM1"/>
    <property type="match status" value="1"/>
</dbReference>
<dbReference type="PANTHER" id="PTHR30614">
    <property type="entry name" value="MEMBRANE COMPONENT OF AMINO ACID ABC TRANSPORTER"/>
    <property type="match status" value="1"/>
</dbReference>
<organism evidence="12 13">
    <name type="scientific">Anaerorhabdus furcosa</name>
    <dbReference type="NCBI Taxonomy" id="118967"/>
    <lineage>
        <taxon>Bacteria</taxon>
        <taxon>Bacillati</taxon>
        <taxon>Bacillota</taxon>
        <taxon>Erysipelotrichia</taxon>
        <taxon>Erysipelotrichales</taxon>
        <taxon>Erysipelotrichaceae</taxon>
        <taxon>Anaerorhabdus</taxon>
    </lineage>
</organism>
<evidence type="ECO:0000256" key="10">
    <source>
        <dbReference type="SAM" id="MobiDB-lite"/>
    </source>
</evidence>
<evidence type="ECO:0000256" key="9">
    <source>
        <dbReference type="RuleBase" id="RU363032"/>
    </source>
</evidence>
<dbReference type="Pfam" id="PF00528">
    <property type="entry name" value="BPD_transp_1"/>
    <property type="match status" value="1"/>
</dbReference>
<dbReference type="PANTHER" id="PTHR30614:SF20">
    <property type="entry name" value="GLUTAMINE TRANSPORT SYSTEM PERMEASE PROTEIN GLNP"/>
    <property type="match status" value="1"/>
</dbReference>
<name>A0A1T4KGM0_9FIRM</name>
<feature type="transmembrane region" description="Helical" evidence="9">
    <location>
        <begin position="204"/>
        <end position="225"/>
    </location>
</feature>
<feature type="region of interest" description="Disordered" evidence="10">
    <location>
        <begin position="233"/>
        <end position="256"/>
    </location>
</feature>
<feature type="domain" description="ABC transmembrane type-1" evidence="11">
    <location>
        <begin position="23"/>
        <end position="222"/>
    </location>
</feature>
<accession>A0A1T4KGM0</accession>
<comment type="subcellular location">
    <subcellularLocation>
        <location evidence="1 9">Cell membrane</location>
        <topology evidence="1 9">Multi-pass membrane protein</topology>
    </subcellularLocation>
</comment>
<dbReference type="FunFam" id="1.10.3720.10:FF:000033">
    <property type="entry name" value="Polar amino acid ABC transporter permease"/>
    <property type="match status" value="1"/>
</dbReference>